<reference evidence="2 3" key="1">
    <citation type="submission" date="2019-06" db="EMBL/GenBank/DDBJ databases">
        <title>A chromosomal-level reference genome of Carpinus fangiana (Coryloideae, Betulaceae).</title>
        <authorList>
            <person name="Yang X."/>
            <person name="Wang Z."/>
            <person name="Zhang L."/>
            <person name="Hao G."/>
            <person name="Liu J."/>
            <person name="Yang Y."/>
        </authorList>
    </citation>
    <scope>NUCLEOTIDE SEQUENCE [LARGE SCALE GENOMIC DNA]</scope>
    <source>
        <strain evidence="2">Cfa_2016G</strain>
        <tissue evidence="2">Leaf</tissue>
    </source>
</reference>
<keyword evidence="3" id="KW-1185">Reference proteome</keyword>
<proteinExistence type="predicted"/>
<feature type="region of interest" description="Disordered" evidence="1">
    <location>
        <begin position="81"/>
        <end position="104"/>
    </location>
</feature>
<name>A0A660KRV9_9ROSI</name>
<evidence type="ECO:0000313" key="3">
    <source>
        <dbReference type="Proteomes" id="UP000327013"/>
    </source>
</evidence>
<sequence length="147" mass="14753">MTSFVELAKDPYDNYVLQGCLIHCDGELISEVTTTHEHAELPTADTDLAVGASSTEASTSIDLPTTLTKVAARAELQTADTEATASIGSAKAAPSDGHPEASAGTGCTEFAVARAGSAEFAVSASCAEFAASAGRRSEAAAGIETAG</sequence>
<organism evidence="2 3">
    <name type="scientific">Carpinus fangiana</name>
    <dbReference type="NCBI Taxonomy" id="176857"/>
    <lineage>
        <taxon>Eukaryota</taxon>
        <taxon>Viridiplantae</taxon>
        <taxon>Streptophyta</taxon>
        <taxon>Embryophyta</taxon>
        <taxon>Tracheophyta</taxon>
        <taxon>Spermatophyta</taxon>
        <taxon>Magnoliopsida</taxon>
        <taxon>eudicotyledons</taxon>
        <taxon>Gunneridae</taxon>
        <taxon>Pentapetalae</taxon>
        <taxon>rosids</taxon>
        <taxon>fabids</taxon>
        <taxon>Fagales</taxon>
        <taxon>Betulaceae</taxon>
        <taxon>Carpinus</taxon>
    </lineage>
</organism>
<gene>
    <name evidence="2" type="ORF">FH972_009590</name>
</gene>
<dbReference type="Proteomes" id="UP000327013">
    <property type="component" value="Chromosome 4"/>
</dbReference>
<protein>
    <submittedName>
        <fullName evidence="2">Uncharacterized protein</fullName>
    </submittedName>
</protein>
<evidence type="ECO:0000256" key="1">
    <source>
        <dbReference type="SAM" id="MobiDB-lite"/>
    </source>
</evidence>
<accession>A0A660KRV9</accession>
<dbReference type="AlphaFoldDB" id="A0A660KRV9"/>
<evidence type="ECO:0000313" key="2">
    <source>
        <dbReference type="EMBL" id="KAE8036959.1"/>
    </source>
</evidence>
<dbReference type="EMBL" id="CM017324">
    <property type="protein sequence ID" value="KAE8036959.1"/>
    <property type="molecule type" value="Genomic_DNA"/>
</dbReference>